<sequence>MILTHLLSLMFCGIISLDVGLNGHFLYKPLDGADCYWIEKGKHGPGPRYFEIHCKNPQSKHYSCTYRGNPHHCKWYNNGNQYQFYMELSRNAAINQLTACSWDSLEYIDECPGVIFDKQ</sequence>
<evidence type="ECO:0000256" key="3">
    <source>
        <dbReference type="ARBA" id="ARBA00022525"/>
    </source>
</evidence>
<keyword evidence="4 7" id="KW-0732">Signal</keyword>
<evidence type="ECO:0000256" key="1">
    <source>
        <dbReference type="ARBA" id="ARBA00004613"/>
    </source>
</evidence>
<accession>A0ABD3X3R8</accession>
<dbReference type="Proteomes" id="UP001634394">
    <property type="component" value="Unassembled WGS sequence"/>
</dbReference>
<gene>
    <name evidence="8" type="ORF">ACJMK2_033100</name>
</gene>
<dbReference type="GO" id="GO:0019838">
    <property type="term" value="F:growth factor binding"/>
    <property type="evidence" value="ECO:0007669"/>
    <property type="project" value="UniProtKB-KW"/>
</dbReference>
<keyword evidence="6" id="KW-0340">Growth factor binding</keyword>
<evidence type="ECO:0000256" key="2">
    <source>
        <dbReference type="ARBA" id="ARBA00008326"/>
    </source>
</evidence>
<dbReference type="EMBL" id="JBJQND010000004">
    <property type="protein sequence ID" value="KAL3880894.1"/>
    <property type="molecule type" value="Genomic_DNA"/>
</dbReference>
<dbReference type="GO" id="GO:0005576">
    <property type="term" value="C:extracellular region"/>
    <property type="evidence" value="ECO:0007669"/>
    <property type="project" value="UniProtKB-SubCell"/>
</dbReference>
<evidence type="ECO:0000313" key="9">
    <source>
        <dbReference type="Proteomes" id="UP001634394"/>
    </source>
</evidence>
<dbReference type="AlphaFoldDB" id="A0ABD3X3R8"/>
<feature type="chain" id="PRO_5044895629" evidence="7">
    <location>
        <begin position="17"/>
        <end position="119"/>
    </location>
</feature>
<organism evidence="8 9">
    <name type="scientific">Sinanodonta woodiana</name>
    <name type="common">Chinese pond mussel</name>
    <name type="synonym">Anodonta woodiana</name>
    <dbReference type="NCBI Taxonomy" id="1069815"/>
    <lineage>
        <taxon>Eukaryota</taxon>
        <taxon>Metazoa</taxon>
        <taxon>Spiralia</taxon>
        <taxon>Lophotrochozoa</taxon>
        <taxon>Mollusca</taxon>
        <taxon>Bivalvia</taxon>
        <taxon>Autobranchia</taxon>
        <taxon>Heteroconchia</taxon>
        <taxon>Palaeoheterodonta</taxon>
        <taxon>Unionida</taxon>
        <taxon>Unionoidea</taxon>
        <taxon>Unionidae</taxon>
        <taxon>Unioninae</taxon>
        <taxon>Sinanodonta</taxon>
    </lineage>
</organism>
<evidence type="ECO:0000256" key="7">
    <source>
        <dbReference type="SAM" id="SignalP"/>
    </source>
</evidence>
<dbReference type="Pfam" id="PF06473">
    <property type="entry name" value="FGF-BP1"/>
    <property type="match status" value="1"/>
</dbReference>
<evidence type="ECO:0000256" key="4">
    <source>
        <dbReference type="ARBA" id="ARBA00022729"/>
    </source>
</evidence>
<comment type="similarity">
    <text evidence="2">Belongs to the fibroblast growth factor-binding protein family.</text>
</comment>
<reference evidence="8 9" key="1">
    <citation type="submission" date="2024-11" db="EMBL/GenBank/DDBJ databases">
        <title>Chromosome-level genome assembly of the freshwater bivalve Anodonta woodiana.</title>
        <authorList>
            <person name="Chen X."/>
        </authorList>
    </citation>
    <scope>NUCLEOTIDE SEQUENCE [LARGE SCALE GENOMIC DNA]</scope>
    <source>
        <strain evidence="8">MN2024</strain>
        <tissue evidence="8">Gills</tissue>
    </source>
</reference>
<comment type="subcellular location">
    <subcellularLocation>
        <location evidence="1">Secreted</location>
    </subcellularLocation>
</comment>
<keyword evidence="9" id="KW-1185">Reference proteome</keyword>
<name>A0ABD3X3R8_SINWO</name>
<proteinExistence type="inferred from homology"/>
<comment type="caution">
    <text evidence="8">The sequence shown here is derived from an EMBL/GenBank/DDBJ whole genome shotgun (WGS) entry which is preliminary data.</text>
</comment>
<protein>
    <submittedName>
        <fullName evidence="8">Uncharacterized protein</fullName>
    </submittedName>
</protein>
<feature type="signal peptide" evidence="7">
    <location>
        <begin position="1"/>
        <end position="16"/>
    </location>
</feature>
<dbReference type="InterPro" id="IPR010510">
    <property type="entry name" value="FGF1-bd"/>
</dbReference>
<evidence type="ECO:0000313" key="8">
    <source>
        <dbReference type="EMBL" id="KAL3880894.1"/>
    </source>
</evidence>
<keyword evidence="3" id="KW-0964">Secreted</keyword>
<keyword evidence="5" id="KW-1015">Disulfide bond</keyword>
<evidence type="ECO:0000256" key="5">
    <source>
        <dbReference type="ARBA" id="ARBA00023157"/>
    </source>
</evidence>
<evidence type="ECO:0000256" key="6">
    <source>
        <dbReference type="ARBA" id="ARBA00023183"/>
    </source>
</evidence>